<organism evidence="2">
    <name type="scientific">sediment metagenome</name>
    <dbReference type="NCBI Taxonomy" id="749907"/>
    <lineage>
        <taxon>unclassified sequences</taxon>
        <taxon>metagenomes</taxon>
        <taxon>ecological metagenomes</taxon>
    </lineage>
</organism>
<dbReference type="PROSITE" id="PS50006">
    <property type="entry name" value="FHA_DOMAIN"/>
    <property type="match status" value="1"/>
</dbReference>
<protein>
    <submittedName>
        <fullName evidence="2">FHA domain containing protein</fullName>
    </submittedName>
</protein>
<reference evidence="2" key="1">
    <citation type="submission" date="2010-07" db="EMBL/GenBank/DDBJ databases">
        <authorList>
            <consortium name="CONSOLIDER consortium CSD2007-00005"/>
            <person name="Guazzaroni M.-E."/>
            <person name="Richter M."/>
            <person name="Garcia-Salamanca A."/>
            <person name="Yarza P."/>
            <person name="Ferrer M."/>
        </authorList>
    </citation>
    <scope>NUCLEOTIDE SEQUENCE</scope>
</reference>
<evidence type="ECO:0000313" key="2">
    <source>
        <dbReference type="EMBL" id="EFK95356.1"/>
    </source>
</evidence>
<sequence>MFNKQVIKEYPLLKESITVGRNDDNTISVDNLAVSGYHARIDKAGDDYILTDLQSTNGTFVNDKKIVSHKLSHGDNVIIGKHILLFVGTEKDKSQMEGQKMDMDKTMMLDTAKQKELLAKQKGAIAAAKGGEKVGVASFIDSSGLGEVELKKKLIKIGKADTSEIKLSGMLMPATAATISRRPNGYMISFAGGLTKLRVNGQVIKENIQLKDFDTIELGSYKFQFFQRETSEK</sequence>
<dbReference type="InterPro" id="IPR008984">
    <property type="entry name" value="SMAD_FHA_dom_sf"/>
</dbReference>
<reference evidence="2" key="2">
    <citation type="journal article" date="2011" name="Microb. Ecol.">
        <title>Taxonomic and Functional Metagenomic Profiling of the Microbial Community in the Anoxic Sediment of a Sub-saline Shallow Lake (Laguna de Carrizo, Central Spain).</title>
        <authorList>
            <person name="Ferrer M."/>
            <person name="Guazzaroni M.E."/>
            <person name="Richter M."/>
            <person name="Garcia-Salamanca A."/>
            <person name="Yarza P."/>
            <person name="Suarez-Suarez A."/>
            <person name="Solano J."/>
            <person name="Alcaide M."/>
            <person name="van Dillewijn P."/>
            <person name="Molina-Henares M.A."/>
            <person name="Lopez-Cortes N."/>
            <person name="Al-Ramahi Y."/>
            <person name="Guerrero C."/>
            <person name="Acosta A."/>
            <person name="de Eugenio L.I."/>
            <person name="Martinez V."/>
            <person name="Marques S."/>
            <person name="Rojo F."/>
            <person name="Santero E."/>
            <person name="Genilloud O."/>
            <person name="Perez-Perez J."/>
            <person name="Rossello-Mora R."/>
            <person name="Ramos J.L."/>
        </authorList>
    </citation>
    <scope>NUCLEOTIDE SEQUENCE</scope>
</reference>
<proteinExistence type="predicted"/>
<name>D9PM67_9ZZZZ</name>
<gene>
    <name evidence="2" type="ORF">LDC_2645</name>
</gene>
<dbReference type="CDD" id="cd00060">
    <property type="entry name" value="FHA"/>
    <property type="match status" value="2"/>
</dbReference>
<dbReference type="Pfam" id="PF00498">
    <property type="entry name" value="FHA"/>
    <property type="match status" value="1"/>
</dbReference>
<dbReference type="Gene3D" id="2.60.200.20">
    <property type="match status" value="2"/>
</dbReference>
<dbReference type="SUPFAM" id="SSF49879">
    <property type="entry name" value="SMAD/FHA domain"/>
    <property type="match status" value="2"/>
</dbReference>
<evidence type="ECO:0000259" key="1">
    <source>
        <dbReference type="PROSITE" id="PS50006"/>
    </source>
</evidence>
<feature type="domain" description="FHA" evidence="1">
    <location>
        <begin position="17"/>
        <end position="66"/>
    </location>
</feature>
<dbReference type="SMART" id="SM00240">
    <property type="entry name" value="FHA"/>
    <property type="match status" value="1"/>
</dbReference>
<comment type="caution">
    <text evidence="2">The sequence shown here is derived from an EMBL/GenBank/DDBJ whole genome shotgun (WGS) entry which is preliminary data.</text>
</comment>
<dbReference type="PANTHER" id="PTHR23308">
    <property type="entry name" value="NUCLEAR INHIBITOR OF PROTEIN PHOSPHATASE-1"/>
    <property type="match status" value="1"/>
</dbReference>
<dbReference type="InterPro" id="IPR000253">
    <property type="entry name" value="FHA_dom"/>
</dbReference>
<dbReference type="EMBL" id="ADZX01000799">
    <property type="protein sequence ID" value="EFK95356.1"/>
    <property type="molecule type" value="Genomic_DNA"/>
</dbReference>
<accession>D9PM67</accession>
<dbReference type="InterPro" id="IPR050923">
    <property type="entry name" value="Cell_Proc_Reg/RNA_Proc"/>
</dbReference>
<dbReference type="AlphaFoldDB" id="D9PM67"/>